<evidence type="ECO:0000313" key="3">
    <source>
        <dbReference type="Proteomes" id="UP001598673"/>
    </source>
</evidence>
<feature type="compositionally biased region" description="Low complexity" evidence="1">
    <location>
        <begin position="562"/>
        <end position="581"/>
    </location>
</feature>
<feature type="region of interest" description="Disordered" evidence="1">
    <location>
        <begin position="1"/>
        <end position="23"/>
    </location>
</feature>
<feature type="compositionally biased region" description="Basic and acidic residues" evidence="1">
    <location>
        <begin position="582"/>
        <end position="602"/>
    </location>
</feature>
<dbReference type="Proteomes" id="UP001598673">
    <property type="component" value="Unassembled WGS sequence"/>
</dbReference>
<evidence type="ECO:0000256" key="1">
    <source>
        <dbReference type="SAM" id="MobiDB-lite"/>
    </source>
</evidence>
<dbReference type="SUPFAM" id="SSF140663">
    <property type="entry name" value="TTHA0068-like"/>
    <property type="match status" value="1"/>
</dbReference>
<gene>
    <name evidence="2" type="ORF">ACFWGY_18605</name>
</gene>
<accession>A0ABW6G815</accession>
<feature type="compositionally biased region" description="Low complexity" evidence="1">
    <location>
        <begin position="471"/>
        <end position="512"/>
    </location>
</feature>
<comment type="caution">
    <text evidence="2">The sequence shown here is derived from an EMBL/GenBank/DDBJ whole genome shotgun (WGS) entry which is preliminary data.</text>
</comment>
<evidence type="ECO:0000313" key="2">
    <source>
        <dbReference type="EMBL" id="MFD6795348.1"/>
    </source>
</evidence>
<proteinExistence type="predicted"/>
<name>A0ABW6G815_9PSEU</name>
<dbReference type="RefSeq" id="WP_377541205.1">
    <property type="nucleotide sequence ID" value="NZ_JBHXCV010000012.1"/>
</dbReference>
<dbReference type="InterPro" id="IPR023203">
    <property type="entry name" value="TTHA0068_sf"/>
</dbReference>
<feature type="non-terminal residue" evidence="2">
    <location>
        <position position="602"/>
    </location>
</feature>
<feature type="compositionally biased region" description="Low complexity" evidence="1">
    <location>
        <begin position="398"/>
        <end position="435"/>
    </location>
</feature>
<sequence>MVATESAGTHAVNGRDTAVPRGVHRDDVTAGGVGDLSAVEQLLDRADTMEWRAPELAAILGERAASLAEASGANALWVRAEATVVHAHVLLGHRASTVGRAVAALRAAEDAELPVIAAQVRTDLAVCARSVGAPLTGLAILRPVLTVSGLSTVRRATALCHLVGCLGTLGRKAELDRVLLEGDRLVAADATLDEDDKLMARGMIRLGVSAHRRRHGDTMGAADAARTGIGFLDRMADPSRDGGVARVRLVLELVCSLLDRGDGEPALEAAQSLFDEPERAAAVAPTAWLRAALATRVLLSNGAAESAATMLRDALYGVVRHDLDAVVARLWLELANVEERIGNPAEAVTCLHNARAAEQRYARARSQARAVLHGEFGSGEQAPVDLAEIVTSARPQQSVPAPAAGVPSAVGPASAHPAASQVAADAQRAGAVNGAPAGGRSPKSDVSTRADSAAVNGHQPVNGHGPQARNGATVAGGASSAAGSETSRSSDATTAAADRASTNEPAEAAAEATMVMPAIPRADGPPADRSTTAESNAPATAVSTTDTGDADTAPSATERSATEQSATEQAAPEQTETAQRAAEQRASEQRAPEQRAPEQRAS</sequence>
<reference evidence="2 3" key="1">
    <citation type="submission" date="2024-09" db="EMBL/GenBank/DDBJ databases">
        <title>The Natural Products Discovery Center: Release of the First 8490 Sequenced Strains for Exploring Actinobacteria Biosynthetic Diversity.</title>
        <authorList>
            <person name="Kalkreuter E."/>
            <person name="Kautsar S.A."/>
            <person name="Yang D."/>
            <person name="Bader C.D."/>
            <person name="Teijaro C.N."/>
            <person name="Fluegel L."/>
            <person name="Davis C.M."/>
            <person name="Simpson J.R."/>
            <person name="Lauterbach L."/>
            <person name="Steele A.D."/>
            <person name="Gui C."/>
            <person name="Meng S."/>
            <person name="Li G."/>
            <person name="Viehrig K."/>
            <person name="Ye F."/>
            <person name="Su P."/>
            <person name="Kiefer A.F."/>
            <person name="Nichols A."/>
            <person name="Cepeda A.J."/>
            <person name="Yan W."/>
            <person name="Fan B."/>
            <person name="Jiang Y."/>
            <person name="Adhikari A."/>
            <person name="Zheng C.-J."/>
            <person name="Schuster L."/>
            <person name="Cowan T.M."/>
            <person name="Smanski M.J."/>
            <person name="Chevrette M.G."/>
            <person name="De Carvalho L.P.S."/>
            <person name="Shen B."/>
        </authorList>
    </citation>
    <scope>NUCLEOTIDE SEQUENCE [LARGE SCALE GENOMIC DNA]</scope>
    <source>
        <strain evidence="2 3">NPDC060353</strain>
    </source>
</reference>
<protein>
    <submittedName>
        <fullName evidence="2">Uncharacterized protein</fullName>
    </submittedName>
</protein>
<organism evidence="2 3">
    <name type="scientific">Prauserella salsuginis</name>
    <dbReference type="NCBI Taxonomy" id="387889"/>
    <lineage>
        <taxon>Bacteria</taxon>
        <taxon>Bacillati</taxon>
        <taxon>Actinomycetota</taxon>
        <taxon>Actinomycetes</taxon>
        <taxon>Pseudonocardiales</taxon>
        <taxon>Pseudonocardiaceae</taxon>
        <taxon>Prauserella</taxon>
        <taxon>Prauserella salsuginis group</taxon>
    </lineage>
</organism>
<feature type="compositionally biased region" description="Polar residues" evidence="1">
    <location>
        <begin position="529"/>
        <end position="547"/>
    </location>
</feature>
<feature type="region of interest" description="Disordered" evidence="1">
    <location>
        <begin position="398"/>
        <end position="602"/>
    </location>
</feature>
<dbReference type="EMBL" id="JBHXCV010000012">
    <property type="protein sequence ID" value="MFD6795348.1"/>
    <property type="molecule type" value="Genomic_DNA"/>
</dbReference>
<keyword evidence="3" id="KW-1185">Reference proteome</keyword>